<dbReference type="AlphaFoldDB" id="A0A8S1PSD3"/>
<accession>A0A8S1PSD3</accession>
<dbReference type="EMBL" id="CAJJDN010000084">
    <property type="protein sequence ID" value="CAD8105573.1"/>
    <property type="molecule type" value="Genomic_DNA"/>
</dbReference>
<name>A0A8S1PSD3_9CILI</name>
<evidence type="ECO:0000313" key="1">
    <source>
        <dbReference type="EMBL" id="CAD8105573.1"/>
    </source>
</evidence>
<gene>
    <name evidence="1" type="ORF">PSON_ATCC_30995.1.T0840230</name>
</gene>
<comment type="caution">
    <text evidence="1">The sequence shown here is derived from an EMBL/GenBank/DDBJ whole genome shotgun (WGS) entry which is preliminary data.</text>
</comment>
<dbReference type="OrthoDB" id="312182at2759"/>
<keyword evidence="2" id="KW-1185">Reference proteome</keyword>
<organism evidence="1 2">
    <name type="scientific">Paramecium sonneborni</name>
    <dbReference type="NCBI Taxonomy" id="65129"/>
    <lineage>
        <taxon>Eukaryota</taxon>
        <taxon>Sar</taxon>
        <taxon>Alveolata</taxon>
        <taxon>Ciliophora</taxon>
        <taxon>Intramacronucleata</taxon>
        <taxon>Oligohymenophorea</taxon>
        <taxon>Peniculida</taxon>
        <taxon>Parameciidae</taxon>
        <taxon>Paramecium</taxon>
    </lineage>
</organism>
<dbReference type="Proteomes" id="UP000692954">
    <property type="component" value="Unassembled WGS sequence"/>
</dbReference>
<reference evidence="1" key="1">
    <citation type="submission" date="2021-01" db="EMBL/GenBank/DDBJ databases">
        <authorList>
            <consortium name="Genoscope - CEA"/>
            <person name="William W."/>
        </authorList>
    </citation>
    <scope>NUCLEOTIDE SEQUENCE</scope>
</reference>
<evidence type="ECO:0000313" key="2">
    <source>
        <dbReference type="Proteomes" id="UP000692954"/>
    </source>
</evidence>
<protein>
    <submittedName>
        <fullName evidence="1">Uncharacterized protein</fullName>
    </submittedName>
</protein>
<sequence length="157" mass="18269">MNIKQLFELQEQDADKLPMLLQTLSHSKHEGHVLKAINIIQQFNHTFNPNQQLSIIDFINTIKKEYDIAIDIKLISTLLHIIDITWMHNSTKLFNLFLTYTVSDDSIIQQSAIQGMLLIVSLIKEDQFLEYLEIFFQILQDKQQAQINSSLNPILCN</sequence>
<proteinExistence type="predicted"/>